<dbReference type="Pfam" id="PF13412">
    <property type="entry name" value="HTH_24"/>
    <property type="match status" value="1"/>
</dbReference>
<dbReference type="InterPro" id="IPR043129">
    <property type="entry name" value="ATPase_NBD"/>
</dbReference>
<keyword evidence="3" id="KW-0119">Carbohydrate metabolism</keyword>
<protein>
    <submittedName>
        <fullName evidence="4">ROK family protein</fullName>
    </submittedName>
</protein>
<sequence length="399" mass="44686">MVTGDAAYIKKINRSLIIREIVKEGMISRADLSKVTDLTRATISAQVADLLEDGLIIETQLEHYTVGRKPIMLSLNGLAGYALGIDLDYGHISFTISNLLGHPVASSTIEMDTTDYLVIQTILSDQIQTYLSEYNDTRYGIVGIVIAIHGLVGKDETIHYVPRLHWSDVDLKGDLEKVIHVPIHIENNANLSAFAERVFVHHETDNLLCATLYSGIGLGMMMNNEFFRGHDGYAGEAGHMIVVPGGKPCNCGNKGCWEKYSSESSVFEYLSETRKIKPLRYEQIQKWLNEGDEEVCEIVEQFLYYLAIGLNNMINMYNPDVLVLDSELLRMYPNSLEKIREQLQSSISHYRQLSLSTIGRESSILGACGLAIKNFLDVPILNLSRTEESINNESAVNQF</sequence>
<dbReference type="InterPro" id="IPR036390">
    <property type="entry name" value="WH_DNA-bd_sf"/>
</dbReference>
<keyword evidence="3" id="KW-0859">Xylose metabolism</keyword>
<evidence type="ECO:0000256" key="2">
    <source>
        <dbReference type="ARBA" id="ARBA00006479"/>
    </source>
</evidence>
<comment type="function">
    <text evidence="1">Transcriptional repressor of xylose-utilizing enzymes.</text>
</comment>
<evidence type="ECO:0000313" key="4">
    <source>
        <dbReference type="EMBL" id="PLS09702.1"/>
    </source>
</evidence>
<dbReference type="PANTHER" id="PTHR18964:SF149">
    <property type="entry name" value="BIFUNCTIONAL UDP-N-ACETYLGLUCOSAMINE 2-EPIMERASE_N-ACETYLMANNOSAMINE KINASE"/>
    <property type="match status" value="1"/>
</dbReference>
<dbReference type="RefSeq" id="WP_101646014.1">
    <property type="nucleotide sequence ID" value="NZ_PGVE01000011.1"/>
</dbReference>
<dbReference type="Gene3D" id="1.10.10.10">
    <property type="entry name" value="Winged helix-like DNA-binding domain superfamily/Winged helix DNA-binding domain"/>
    <property type="match status" value="1"/>
</dbReference>
<dbReference type="EMBL" id="PGVE01000011">
    <property type="protein sequence ID" value="PLS09702.1"/>
    <property type="molecule type" value="Genomic_DNA"/>
</dbReference>
<evidence type="ECO:0000256" key="3">
    <source>
        <dbReference type="ARBA" id="ARBA00022629"/>
    </source>
</evidence>
<evidence type="ECO:0000256" key="1">
    <source>
        <dbReference type="ARBA" id="ARBA00002486"/>
    </source>
</evidence>
<reference evidence="4 5" key="1">
    <citation type="submission" date="2017-11" db="EMBL/GenBank/DDBJ databases">
        <title>Comparitive Functional Genomics of Dry Heat Resistant strains isolated from the Viking Spacecraft.</title>
        <authorList>
            <person name="Seuylemezian A."/>
            <person name="Cooper K."/>
            <person name="Vaishampayan P."/>
        </authorList>
    </citation>
    <scope>NUCLEOTIDE SEQUENCE [LARGE SCALE GENOMIC DNA]</scope>
    <source>
        <strain evidence="4 5">V32-6</strain>
    </source>
</reference>
<dbReference type="InterPro" id="IPR036388">
    <property type="entry name" value="WH-like_DNA-bd_sf"/>
</dbReference>
<accession>A0A2N5HW06</accession>
<comment type="caution">
    <text evidence="4">The sequence shown here is derived from an EMBL/GenBank/DDBJ whole genome shotgun (WGS) entry which is preliminary data.</text>
</comment>
<dbReference type="CDD" id="cd24077">
    <property type="entry name" value="ASKHA_ATPase_ROK_SaXylR-like"/>
    <property type="match status" value="1"/>
</dbReference>
<dbReference type="PROSITE" id="PS01125">
    <property type="entry name" value="ROK"/>
    <property type="match status" value="1"/>
</dbReference>
<name>A0A2N5HW06_9BACI</name>
<organism evidence="4 5">
    <name type="scientific">Neobacillus cucumis</name>
    <dbReference type="NCBI Taxonomy" id="1740721"/>
    <lineage>
        <taxon>Bacteria</taxon>
        <taxon>Bacillati</taxon>
        <taxon>Bacillota</taxon>
        <taxon>Bacilli</taxon>
        <taxon>Bacillales</taxon>
        <taxon>Bacillaceae</taxon>
        <taxon>Neobacillus</taxon>
    </lineage>
</organism>
<dbReference type="InterPro" id="IPR049874">
    <property type="entry name" value="ROK_cs"/>
</dbReference>
<dbReference type="InterPro" id="IPR000600">
    <property type="entry name" value="ROK"/>
</dbReference>
<dbReference type="GO" id="GO:0042732">
    <property type="term" value="P:D-xylose metabolic process"/>
    <property type="evidence" value="ECO:0007669"/>
    <property type="project" value="UniProtKB-KW"/>
</dbReference>
<dbReference type="OrthoDB" id="9796533at2"/>
<dbReference type="Pfam" id="PF00480">
    <property type="entry name" value="ROK"/>
    <property type="match status" value="1"/>
</dbReference>
<evidence type="ECO:0000313" key="5">
    <source>
        <dbReference type="Proteomes" id="UP000234950"/>
    </source>
</evidence>
<keyword evidence="5" id="KW-1185">Reference proteome</keyword>
<dbReference type="AlphaFoldDB" id="A0A2N5HW06"/>
<gene>
    <name evidence="4" type="ORF">CVD27_00850</name>
</gene>
<dbReference type="Gene3D" id="3.30.420.40">
    <property type="match status" value="2"/>
</dbReference>
<dbReference type="Proteomes" id="UP000234950">
    <property type="component" value="Unassembled WGS sequence"/>
</dbReference>
<proteinExistence type="inferred from homology"/>
<comment type="similarity">
    <text evidence="2">Belongs to the ROK (NagC/XylR) family.</text>
</comment>
<dbReference type="PANTHER" id="PTHR18964">
    <property type="entry name" value="ROK (REPRESSOR, ORF, KINASE) FAMILY"/>
    <property type="match status" value="1"/>
</dbReference>
<dbReference type="SUPFAM" id="SSF46785">
    <property type="entry name" value="Winged helix' DNA-binding domain"/>
    <property type="match status" value="1"/>
</dbReference>
<dbReference type="SUPFAM" id="SSF53067">
    <property type="entry name" value="Actin-like ATPase domain"/>
    <property type="match status" value="1"/>
</dbReference>